<accession>A0A8T3USD9</accession>
<comment type="caution">
    <text evidence="1">The sequence shown here is derived from an EMBL/GenBank/DDBJ whole genome shotgun (WGS) entry which is preliminary data.</text>
</comment>
<dbReference type="Proteomes" id="UP000718571">
    <property type="component" value="Unassembled WGS sequence"/>
</dbReference>
<reference evidence="1 2" key="1">
    <citation type="submission" date="2020-09" db="EMBL/GenBank/DDBJ databases">
        <title>Genomic characterization of a novel Parvarchaeota family in acid mine drainage sediments.</title>
        <authorList>
            <person name="Luo Z.-H."/>
        </authorList>
    </citation>
    <scope>NUCLEOTIDE SEQUENCE [LARGE SCALE GENOMIC DNA]</scope>
    <source>
        <strain evidence="1">MAS1_bins.189</strain>
    </source>
</reference>
<dbReference type="AlphaFoldDB" id="A0A8T3USD9"/>
<dbReference type="EMBL" id="JADFAR010000023">
    <property type="protein sequence ID" value="MBE5728591.1"/>
    <property type="molecule type" value="Genomic_DNA"/>
</dbReference>
<gene>
    <name evidence="1" type="ORF">IHE51_01905</name>
</gene>
<organism evidence="1 2">
    <name type="scientific">Candidatus Acidifodinimicrobium mancum</name>
    <dbReference type="NCBI Taxonomy" id="2898728"/>
    <lineage>
        <taxon>Archaea</taxon>
        <taxon>Candidatus Parvarchaeota</taxon>
        <taxon>Candidatus Acidifodinimicrobiaceae</taxon>
        <taxon>Candidatus Acidifodinimicrobium</taxon>
    </lineage>
</organism>
<evidence type="ECO:0000313" key="1">
    <source>
        <dbReference type="EMBL" id="MBE5728591.1"/>
    </source>
</evidence>
<sequence length="148" mass="17000">MRTSVSTYKEDADLSRVLSVLDELPFSLKYTDGKREYIIHHHSGVTQIEEFEGHTHSLYTHSIHDEGGYTGLEKHLMLVDPRYIVRNSAIKYKDTNNEGAIVYILSMKLDGAEVINELFIEDGLLTKIIGEKNLNEIDLFYEHRASKD</sequence>
<proteinExistence type="predicted"/>
<protein>
    <submittedName>
        <fullName evidence="1">Uncharacterized protein</fullName>
    </submittedName>
</protein>
<evidence type="ECO:0000313" key="2">
    <source>
        <dbReference type="Proteomes" id="UP000718571"/>
    </source>
</evidence>
<name>A0A8T3USD9_9ARCH</name>